<name>A0ABY5GT88_9GAMM</name>
<dbReference type="Pfam" id="PF03413">
    <property type="entry name" value="PepSY"/>
    <property type="match status" value="1"/>
</dbReference>
<accession>A0ABY5GT88</accession>
<keyword evidence="1" id="KW-0732">Signal</keyword>
<proteinExistence type="predicted"/>
<dbReference type="Proteomes" id="UP001059950">
    <property type="component" value="Chromosome"/>
</dbReference>
<feature type="domain" description="PepSY" evidence="2">
    <location>
        <begin position="45"/>
        <end position="99"/>
    </location>
</feature>
<sequence>MFRAFSYTLFALLMVTIGGTVAAAEVVEAKTEFRIESMSLAVNAVSLQQAAATAKQNHGGKVVKAETRDRDGRLVHLIRLINHGRVKTVLIDAQTGQELSP</sequence>
<reference evidence="3" key="1">
    <citation type="submission" date="2021-04" db="EMBL/GenBank/DDBJ databases">
        <title>Oceanospirillales bacteria with DddD are important DMSP degraders in coastal seawater.</title>
        <authorList>
            <person name="Liu J."/>
        </authorList>
    </citation>
    <scope>NUCLEOTIDE SEQUENCE</scope>
    <source>
        <strain evidence="3">GY6</strain>
    </source>
</reference>
<feature type="chain" id="PRO_5046014853" evidence="1">
    <location>
        <begin position="24"/>
        <end position="101"/>
    </location>
</feature>
<gene>
    <name evidence="3" type="ORF">KDX31_18005</name>
</gene>
<feature type="signal peptide" evidence="1">
    <location>
        <begin position="1"/>
        <end position="23"/>
    </location>
</feature>
<keyword evidence="4" id="KW-1185">Reference proteome</keyword>
<evidence type="ECO:0000256" key="1">
    <source>
        <dbReference type="SAM" id="SignalP"/>
    </source>
</evidence>
<dbReference type="EMBL" id="CP073344">
    <property type="protein sequence ID" value="UTW03196.1"/>
    <property type="molecule type" value="Genomic_DNA"/>
</dbReference>
<evidence type="ECO:0000259" key="2">
    <source>
        <dbReference type="Pfam" id="PF03413"/>
    </source>
</evidence>
<evidence type="ECO:0000313" key="4">
    <source>
        <dbReference type="Proteomes" id="UP001059950"/>
    </source>
</evidence>
<protein>
    <submittedName>
        <fullName evidence="3">PepSY domain-containing protein</fullName>
    </submittedName>
</protein>
<evidence type="ECO:0000313" key="3">
    <source>
        <dbReference type="EMBL" id="UTW03196.1"/>
    </source>
</evidence>
<dbReference type="Gene3D" id="3.10.450.40">
    <property type="match status" value="1"/>
</dbReference>
<dbReference type="InterPro" id="IPR025711">
    <property type="entry name" value="PepSY"/>
</dbReference>
<organism evidence="3 4">
    <name type="scientific">Amphritea atlantica</name>
    <dbReference type="NCBI Taxonomy" id="355243"/>
    <lineage>
        <taxon>Bacteria</taxon>
        <taxon>Pseudomonadati</taxon>
        <taxon>Pseudomonadota</taxon>
        <taxon>Gammaproteobacteria</taxon>
        <taxon>Oceanospirillales</taxon>
        <taxon>Oceanospirillaceae</taxon>
        <taxon>Amphritea</taxon>
    </lineage>
</organism>